<dbReference type="CDD" id="cd00761">
    <property type="entry name" value="Glyco_tranf_GTA_type"/>
    <property type="match status" value="1"/>
</dbReference>
<keyword evidence="1" id="KW-0328">Glycosyltransferase</keyword>
<protein>
    <submittedName>
        <fullName evidence="4">Glycosyltransferase</fullName>
    </submittedName>
</protein>
<dbReference type="Gene3D" id="3.90.550.10">
    <property type="entry name" value="Spore Coat Polysaccharide Biosynthesis Protein SpsA, Chain A"/>
    <property type="match status" value="1"/>
</dbReference>
<name>A0A6L9MTP6_9ALTE</name>
<dbReference type="PANTHER" id="PTHR22916:SF51">
    <property type="entry name" value="GLYCOSYLTRANSFERASE EPSH-RELATED"/>
    <property type="match status" value="1"/>
</dbReference>
<proteinExistence type="predicted"/>
<keyword evidence="2 4" id="KW-0808">Transferase</keyword>
<sequence length="309" mass="35583">MTKPLATIVVPFFNVEDYLDECLKSIFETKCDAFEVLLIDDGSTDGSSGIARHYCELFPNICRTIRQENMGIANARNEGIDSANGEWIIYVDSDDFVDPSALRKVLEECERTTADIIAYDAYKYVNDNGKLLNMYREPNPFTNEGIVDTNLYAKTLLDKQLLNFVTVWDKAYRKSALDKLAIRFIPGRIHEDVAFIIPLLLSHLKIEYINLKVVFYRVNREGSIMTAYNRNKLGHVIENIIMLNKFFKLNNVKDTVFYDYLVFLVGTVIKGKVKVDKRILWSLFTNSLSLRKRMILVFLAFKNIIGEPL</sequence>
<dbReference type="Pfam" id="PF00535">
    <property type="entry name" value="Glycos_transf_2"/>
    <property type="match status" value="1"/>
</dbReference>
<keyword evidence="5" id="KW-1185">Reference proteome</keyword>
<dbReference type="Proteomes" id="UP000478837">
    <property type="component" value="Unassembled WGS sequence"/>
</dbReference>
<dbReference type="RefSeq" id="WP_163111575.1">
    <property type="nucleotide sequence ID" value="NZ_JAAAWP010000004.1"/>
</dbReference>
<gene>
    <name evidence="4" type="ORF">GTW09_08805</name>
</gene>
<dbReference type="AlphaFoldDB" id="A0A6L9MTP6"/>
<accession>A0A6L9MTP6</accession>
<comment type="caution">
    <text evidence="4">The sequence shown here is derived from an EMBL/GenBank/DDBJ whole genome shotgun (WGS) entry which is preliminary data.</text>
</comment>
<evidence type="ECO:0000256" key="2">
    <source>
        <dbReference type="ARBA" id="ARBA00022679"/>
    </source>
</evidence>
<dbReference type="PANTHER" id="PTHR22916">
    <property type="entry name" value="GLYCOSYLTRANSFERASE"/>
    <property type="match status" value="1"/>
</dbReference>
<evidence type="ECO:0000256" key="1">
    <source>
        <dbReference type="ARBA" id="ARBA00022676"/>
    </source>
</evidence>
<feature type="domain" description="Glycosyltransferase 2-like" evidence="3">
    <location>
        <begin position="7"/>
        <end position="179"/>
    </location>
</feature>
<evidence type="ECO:0000313" key="4">
    <source>
        <dbReference type="EMBL" id="NDW21614.1"/>
    </source>
</evidence>
<dbReference type="SUPFAM" id="SSF53448">
    <property type="entry name" value="Nucleotide-diphospho-sugar transferases"/>
    <property type="match status" value="1"/>
</dbReference>
<dbReference type="EMBL" id="JAAAWP010000004">
    <property type="protein sequence ID" value="NDW21614.1"/>
    <property type="molecule type" value="Genomic_DNA"/>
</dbReference>
<dbReference type="GO" id="GO:0016758">
    <property type="term" value="F:hexosyltransferase activity"/>
    <property type="evidence" value="ECO:0007669"/>
    <property type="project" value="UniProtKB-ARBA"/>
</dbReference>
<reference evidence="4 5" key="1">
    <citation type="submission" date="2020-01" db="EMBL/GenBank/DDBJ databases">
        <title>Genomes of bacteria type strains.</title>
        <authorList>
            <person name="Chen J."/>
            <person name="Zhu S."/>
            <person name="Yang J."/>
        </authorList>
    </citation>
    <scope>NUCLEOTIDE SEQUENCE [LARGE SCALE GENOMIC DNA]</scope>
    <source>
        <strain evidence="4 5">LMG 22958</strain>
    </source>
</reference>
<organism evidence="4 5">
    <name type="scientific">Alteromonas hispanica</name>
    <dbReference type="NCBI Taxonomy" id="315421"/>
    <lineage>
        <taxon>Bacteria</taxon>
        <taxon>Pseudomonadati</taxon>
        <taxon>Pseudomonadota</taxon>
        <taxon>Gammaproteobacteria</taxon>
        <taxon>Alteromonadales</taxon>
        <taxon>Alteromonadaceae</taxon>
        <taxon>Alteromonas/Salinimonas group</taxon>
        <taxon>Alteromonas</taxon>
    </lineage>
</organism>
<dbReference type="InterPro" id="IPR029044">
    <property type="entry name" value="Nucleotide-diphossugar_trans"/>
</dbReference>
<evidence type="ECO:0000259" key="3">
    <source>
        <dbReference type="Pfam" id="PF00535"/>
    </source>
</evidence>
<dbReference type="InterPro" id="IPR001173">
    <property type="entry name" value="Glyco_trans_2-like"/>
</dbReference>
<evidence type="ECO:0000313" key="5">
    <source>
        <dbReference type="Proteomes" id="UP000478837"/>
    </source>
</evidence>